<reference evidence="1" key="1">
    <citation type="submission" date="2020-08" db="EMBL/GenBank/DDBJ databases">
        <title>Multicomponent nature underlies the extraordinary mechanical properties of spider dragline silk.</title>
        <authorList>
            <person name="Kono N."/>
            <person name="Nakamura H."/>
            <person name="Mori M."/>
            <person name="Yoshida Y."/>
            <person name="Ohtoshi R."/>
            <person name="Malay A.D."/>
            <person name="Moran D.A.P."/>
            <person name="Tomita M."/>
            <person name="Numata K."/>
            <person name="Arakawa K."/>
        </authorList>
    </citation>
    <scope>NUCLEOTIDE SEQUENCE</scope>
</reference>
<dbReference type="InterPro" id="IPR008042">
    <property type="entry name" value="Retrotrans_Pao"/>
</dbReference>
<evidence type="ECO:0000313" key="2">
    <source>
        <dbReference type="Proteomes" id="UP000887013"/>
    </source>
</evidence>
<gene>
    <name evidence="1" type="primary">AVEN_197195_1</name>
    <name evidence="1" type="ORF">NPIL_4041</name>
</gene>
<dbReference type="OrthoDB" id="6430234at2759"/>
<proteinExistence type="predicted"/>
<organism evidence="1 2">
    <name type="scientific">Nephila pilipes</name>
    <name type="common">Giant wood spider</name>
    <name type="synonym">Nephila maculata</name>
    <dbReference type="NCBI Taxonomy" id="299642"/>
    <lineage>
        <taxon>Eukaryota</taxon>
        <taxon>Metazoa</taxon>
        <taxon>Ecdysozoa</taxon>
        <taxon>Arthropoda</taxon>
        <taxon>Chelicerata</taxon>
        <taxon>Arachnida</taxon>
        <taxon>Araneae</taxon>
        <taxon>Araneomorphae</taxon>
        <taxon>Entelegynae</taxon>
        <taxon>Araneoidea</taxon>
        <taxon>Nephilidae</taxon>
        <taxon>Nephila</taxon>
    </lineage>
</organism>
<sequence>MKGLKLADITNSDANVSVLIGADNYYYVMTGRIKRISRKFVAAESLYGWCLIGISGPPNKNSSDSFAMKVVVEEDISKQFEAFWQLENLGIEPVNENLNYDVLGGQSTVASAYTTSVECVQIFSEANMPLHKWATNSAELRELWEKNGFSIETSSNSIGQKMINYKVLGISWDTDRDIFYFDMENLLSFISKGTDTKRFLLQVAGRIFDPLGLIAPYVIRLKVLIQNVWEMGLLWDQEMPQIVKKPFKEWELKDSELWWHGPPWLKQTEQFWPKIEKQNASSLNLELKSKFRDISQNEVILENREKLLNIAKFSSYLKLLRVTAFVFRYIYNTRNTLKKRGAVNTEELKKSEEYWIKEIQKETYGSEIIDLEKTQKVSDCSKIRSLVPYLDDRQILRIKGRLDESELSLDEKQPILLPQNSKFTELLILREHTKNFHSGVTTTLILLMNSEEFMVGSCGKYCNQGNHLASTPEGAALHHNDITFNKPSGNLLCLFLYKEVVIRFGSI</sequence>
<protein>
    <submittedName>
        <fullName evidence="1">Integrase catalytic domain-containing protein</fullName>
    </submittedName>
</protein>
<comment type="caution">
    <text evidence="1">The sequence shown here is derived from an EMBL/GenBank/DDBJ whole genome shotgun (WGS) entry which is preliminary data.</text>
</comment>
<dbReference type="Pfam" id="PF05380">
    <property type="entry name" value="Peptidase_A17"/>
    <property type="match status" value="1"/>
</dbReference>
<dbReference type="AlphaFoldDB" id="A0A8X6IEP2"/>
<dbReference type="Proteomes" id="UP000887013">
    <property type="component" value="Unassembled WGS sequence"/>
</dbReference>
<dbReference type="PANTHER" id="PTHR47331">
    <property type="entry name" value="PHD-TYPE DOMAIN-CONTAINING PROTEIN"/>
    <property type="match status" value="1"/>
</dbReference>
<name>A0A8X6IEP2_NEPPI</name>
<dbReference type="EMBL" id="BMAW01044130">
    <property type="protein sequence ID" value="GFS42957.1"/>
    <property type="molecule type" value="Genomic_DNA"/>
</dbReference>
<evidence type="ECO:0000313" key="1">
    <source>
        <dbReference type="EMBL" id="GFS42957.1"/>
    </source>
</evidence>
<accession>A0A8X6IEP2</accession>
<keyword evidence="2" id="KW-1185">Reference proteome</keyword>